<evidence type="ECO:0000313" key="4">
    <source>
        <dbReference type="EMBL" id="CAB5061648.1"/>
    </source>
</evidence>
<accession>A0A6J7DUD8</accession>
<dbReference type="EMBL" id="CAEZZC010000012">
    <property type="protein sequence ID" value="CAB4753619.1"/>
    <property type="molecule type" value="Genomic_DNA"/>
</dbReference>
<gene>
    <name evidence="1" type="ORF">UFOPK2822_00977</name>
    <name evidence="2" type="ORF">UFOPK3346_01101</name>
    <name evidence="3" type="ORF">UFOPK3670_01086</name>
    <name evidence="4" type="ORF">UFOPK4308_01132</name>
</gene>
<evidence type="ECO:0000313" key="3">
    <source>
        <dbReference type="EMBL" id="CAB4927827.1"/>
    </source>
</evidence>
<name>A0A6J7DUD8_9ZZZZ</name>
<dbReference type="EMBL" id="CAFBLE010000009">
    <property type="protein sequence ID" value="CAB4872264.1"/>
    <property type="molecule type" value="Genomic_DNA"/>
</dbReference>
<proteinExistence type="predicted"/>
<dbReference type="AlphaFoldDB" id="A0A6J7DUD8"/>
<organism evidence="2">
    <name type="scientific">freshwater metagenome</name>
    <dbReference type="NCBI Taxonomy" id="449393"/>
    <lineage>
        <taxon>unclassified sequences</taxon>
        <taxon>metagenomes</taxon>
        <taxon>ecological metagenomes</taxon>
    </lineage>
</organism>
<protein>
    <submittedName>
        <fullName evidence="2">Unannotated protein</fullName>
    </submittedName>
</protein>
<sequence length="160" mass="17898">MTLFIRFQVLLLSALSAHELAGGSLIQTPNFLWEGLGIGVALFCIRGIKLEGPTLALLILFIQSTSHFLLGGGSYQSESRMSLAHLFSGVISYLVISYFEFAREFISSAFVARVPARLFLILSFPELIRYTNTGSNSIFQIRQLTSFLKFRGPPLKWIFI</sequence>
<dbReference type="EMBL" id="CAFBMV010000007">
    <property type="protein sequence ID" value="CAB4927827.1"/>
    <property type="molecule type" value="Genomic_DNA"/>
</dbReference>
<reference evidence="2" key="1">
    <citation type="submission" date="2020-05" db="EMBL/GenBank/DDBJ databases">
        <authorList>
            <person name="Chiriac C."/>
            <person name="Salcher M."/>
            <person name="Ghai R."/>
            <person name="Kavagutti S V."/>
        </authorList>
    </citation>
    <scope>NUCLEOTIDE SEQUENCE</scope>
</reference>
<evidence type="ECO:0000313" key="2">
    <source>
        <dbReference type="EMBL" id="CAB4872264.1"/>
    </source>
</evidence>
<evidence type="ECO:0000313" key="1">
    <source>
        <dbReference type="EMBL" id="CAB4753619.1"/>
    </source>
</evidence>
<dbReference type="EMBL" id="CAFBQL010000007">
    <property type="protein sequence ID" value="CAB5061648.1"/>
    <property type="molecule type" value="Genomic_DNA"/>
</dbReference>